<feature type="transmembrane region" description="Helical" evidence="15">
    <location>
        <begin position="860"/>
        <end position="880"/>
    </location>
</feature>
<dbReference type="SFLD" id="SFLDG00002">
    <property type="entry name" value="C1.7:_P-type_atpase_like"/>
    <property type="match status" value="1"/>
</dbReference>
<dbReference type="STRING" id="1123282.SAMN02745823_02356"/>
<feature type="transmembrane region" description="Helical" evidence="15">
    <location>
        <begin position="833"/>
        <end position="854"/>
    </location>
</feature>
<keyword evidence="5 15" id="KW-0812">Transmembrane</keyword>
<dbReference type="SFLD" id="SFLDS00003">
    <property type="entry name" value="Haloacid_Dehalogenase"/>
    <property type="match status" value="1"/>
</dbReference>
<evidence type="ECO:0000256" key="15">
    <source>
        <dbReference type="SAM" id="Phobius"/>
    </source>
</evidence>
<dbReference type="SMART" id="SM00831">
    <property type="entry name" value="Cation_ATPase_N"/>
    <property type="match status" value="1"/>
</dbReference>
<evidence type="ECO:0000256" key="8">
    <source>
        <dbReference type="ARBA" id="ARBA00022837"/>
    </source>
</evidence>
<dbReference type="GO" id="GO:0046872">
    <property type="term" value="F:metal ion binding"/>
    <property type="evidence" value="ECO:0007669"/>
    <property type="project" value="UniProtKB-KW"/>
</dbReference>
<dbReference type="InterPro" id="IPR023298">
    <property type="entry name" value="ATPase_P-typ_TM_dom_sf"/>
</dbReference>
<feature type="transmembrane region" description="Helical" evidence="15">
    <location>
        <begin position="795"/>
        <end position="813"/>
    </location>
</feature>
<dbReference type="PRINTS" id="PR00119">
    <property type="entry name" value="CATATPASE"/>
</dbReference>
<evidence type="ECO:0000313" key="18">
    <source>
        <dbReference type="Proteomes" id="UP000183995"/>
    </source>
</evidence>
<evidence type="ECO:0000259" key="16">
    <source>
        <dbReference type="SMART" id="SM00831"/>
    </source>
</evidence>
<evidence type="ECO:0000256" key="9">
    <source>
        <dbReference type="ARBA" id="ARBA00022840"/>
    </source>
</evidence>
<dbReference type="GO" id="GO:0005524">
    <property type="term" value="F:ATP binding"/>
    <property type="evidence" value="ECO:0007669"/>
    <property type="project" value="UniProtKB-KW"/>
</dbReference>
<dbReference type="EC" id="7.2.2.10" evidence="2"/>
<organism evidence="17 18">
    <name type="scientific">Sporobacter termitidis DSM 10068</name>
    <dbReference type="NCBI Taxonomy" id="1123282"/>
    <lineage>
        <taxon>Bacteria</taxon>
        <taxon>Bacillati</taxon>
        <taxon>Bacillota</taxon>
        <taxon>Clostridia</taxon>
        <taxon>Eubacteriales</taxon>
        <taxon>Oscillospiraceae</taxon>
        <taxon>Sporobacter</taxon>
    </lineage>
</organism>
<feature type="transmembrane region" description="Helical" evidence="15">
    <location>
        <begin position="45"/>
        <end position="67"/>
    </location>
</feature>
<feature type="transmembrane region" description="Helical" evidence="15">
    <location>
        <begin position="760"/>
        <end position="783"/>
    </location>
</feature>
<feature type="transmembrane region" description="Helical" evidence="15">
    <location>
        <begin position="686"/>
        <end position="707"/>
    </location>
</feature>
<dbReference type="PROSITE" id="PS00154">
    <property type="entry name" value="ATPASE_E1_E2"/>
    <property type="match status" value="1"/>
</dbReference>
<evidence type="ECO:0000256" key="5">
    <source>
        <dbReference type="ARBA" id="ARBA00022692"/>
    </source>
</evidence>
<dbReference type="InterPro" id="IPR036412">
    <property type="entry name" value="HAD-like_sf"/>
</dbReference>
<feature type="transmembrane region" description="Helical" evidence="15">
    <location>
        <begin position="73"/>
        <end position="94"/>
    </location>
</feature>
<dbReference type="Gene3D" id="3.40.50.1000">
    <property type="entry name" value="HAD superfamily/HAD-like"/>
    <property type="match status" value="1"/>
</dbReference>
<dbReference type="SUPFAM" id="SSF56784">
    <property type="entry name" value="HAD-like"/>
    <property type="match status" value="1"/>
</dbReference>
<keyword evidence="8" id="KW-0106">Calcium</keyword>
<dbReference type="EMBL" id="FQXV01000008">
    <property type="protein sequence ID" value="SHI09512.1"/>
    <property type="molecule type" value="Genomic_DNA"/>
</dbReference>
<dbReference type="PANTHER" id="PTHR24093">
    <property type="entry name" value="CATION TRANSPORTING ATPASE"/>
    <property type="match status" value="1"/>
</dbReference>
<evidence type="ECO:0000256" key="6">
    <source>
        <dbReference type="ARBA" id="ARBA00022723"/>
    </source>
</evidence>
<dbReference type="Pfam" id="PF00689">
    <property type="entry name" value="Cation_ATPase_C"/>
    <property type="match status" value="1"/>
</dbReference>
<gene>
    <name evidence="17" type="ORF">SAMN02745823_02356</name>
</gene>
<dbReference type="SFLD" id="SFLDF00027">
    <property type="entry name" value="p-type_atpase"/>
    <property type="match status" value="1"/>
</dbReference>
<dbReference type="NCBIfam" id="TIGR01494">
    <property type="entry name" value="ATPase_P-type"/>
    <property type="match status" value="2"/>
</dbReference>
<dbReference type="InterPro" id="IPR001757">
    <property type="entry name" value="P_typ_ATPase"/>
</dbReference>
<evidence type="ECO:0000256" key="13">
    <source>
        <dbReference type="ARBA" id="ARBA00023065"/>
    </source>
</evidence>
<dbReference type="PRINTS" id="PR00120">
    <property type="entry name" value="HATPASE"/>
</dbReference>
<keyword evidence="18" id="KW-1185">Reference proteome</keyword>
<dbReference type="Gene3D" id="3.40.1110.10">
    <property type="entry name" value="Calcium-transporting ATPase, cytoplasmic domain N"/>
    <property type="match status" value="1"/>
</dbReference>
<dbReference type="GO" id="GO:0005886">
    <property type="term" value="C:plasma membrane"/>
    <property type="evidence" value="ECO:0007669"/>
    <property type="project" value="TreeGrafter"/>
</dbReference>
<comment type="subcellular location">
    <subcellularLocation>
        <location evidence="1">Membrane</location>
        <topology evidence="1">Multi-pass membrane protein</topology>
    </subcellularLocation>
</comment>
<evidence type="ECO:0000256" key="7">
    <source>
        <dbReference type="ARBA" id="ARBA00022741"/>
    </source>
</evidence>
<dbReference type="Pfam" id="PF00690">
    <property type="entry name" value="Cation_ATPase_N"/>
    <property type="match status" value="1"/>
</dbReference>
<dbReference type="Pfam" id="PF08282">
    <property type="entry name" value="Hydrolase_3"/>
    <property type="match status" value="1"/>
</dbReference>
<keyword evidence="7" id="KW-0547">Nucleotide-binding</keyword>
<dbReference type="RefSeq" id="WP_242941195.1">
    <property type="nucleotide sequence ID" value="NZ_FQXV01000008.1"/>
</dbReference>
<dbReference type="InterPro" id="IPR004014">
    <property type="entry name" value="ATPase_P-typ_cation-transptr_N"/>
</dbReference>
<dbReference type="InterPro" id="IPR059000">
    <property type="entry name" value="ATPase_P-type_domA"/>
</dbReference>
<name>A0A1M5YC07_9FIRM</name>
<dbReference type="Gene3D" id="2.70.150.10">
    <property type="entry name" value="Calcium-transporting ATPase, cytoplasmic transduction domain A"/>
    <property type="match status" value="1"/>
</dbReference>
<protein>
    <recommendedName>
        <fullName evidence="2">P-type Ca(2+) transporter</fullName>
        <ecNumber evidence="2">7.2.2.10</ecNumber>
    </recommendedName>
</protein>
<dbReference type="Pfam" id="PF00122">
    <property type="entry name" value="E1-E2_ATPase"/>
    <property type="match status" value="1"/>
</dbReference>
<dbReference type="InterPro" id="IPR006068">
    <property type="entry name" value="ATPase_P-typ_cation-transptr_C"/>
</dbReference>
<dbReference type="AlphaFoldDB" id="A0A1M5YC07"/>
<evidence type="ECO:0000313" key="17">
    <source>
        <dbReference type="EMBL" id="SHI09512.1"/>
    </source>
</evidence>
<dbReference type="InterPro" id="IPR018303">
    <property type="entry name" value="ATPase_P-typ_P_site"/>
</dbReference>
<dbReference type="Gene3D" id="1.20.1110.10">
    <property type="entry name" value="Calcium-transporting ATPase, transmembrane domain"/>
    <property type="match status" value="1"/>
</dbReference>
<keyword evidence="12 15" id="KW-1133">Transmembrane helix</keyword>
<dbReference type="InterPro" id="IPR023214">
    <property type="entry name" value="HAD_sf"/>
</dbReference>
<keyword evidence="3" id="KW-0813">Transport</keyword>
<evidence type="ECO:0000256" key="11">
    <source>
        <dbReference type="ARBA" id="ARBA00022967"/>
    </source>
</evidence>
<dbReference type="InterPro" id="IPR044492">
    <property type="entry name" value="P_typ_ATPase_HD_dom"/>
</dbReference>
<feature type="transmembrane region" description="Helical" evidence="15">
    <location>
        <begin position="719"/>
        <end position="739"/>
    </location>
</feature>
<dbReference type="InterPro" id="IPR006408">
    <property type="entry name" value="P-type_ATPase_IIB"/>
</dbReference>
<dbReference type="GO" id="GO:0005388">
    <property type="term" value="F:P-type calcium transporter activity"/>
    <property type="evidence" value="ECO:0007669"/>
    <property type="project" value="UniProtKB-EC"/>
</dbReference>
<evidence type="ECO:0000256" key="10">
    <source>
        <dbReference type="ARBA" id="ARBA00022842"/>
    </source>
</evidence>
<dbReference type="PANTHER" id="PTHR24093:SF477">
    <property type="entry name" value="CALCIUM-TRANSPORTING ATPASE"/>
    <property type="match status" value="1"/>
</dbReference>
<evidence type="ECO:0000256" key="4">
    <source>
        <dbReference type="ARBA" id="ARBA00022568"/>
    </source>
</evidence>
<dbReference type="Pfam" id="PF13246">
    <property type="entry name" value="Cation_ATPase"/>
    <property type="match status" value="1"/>
</dbReference>
<accession>A0A1M5YC07</accession>
<dbReference type="InterPro" id="IPR023299">
    <property type="entry name" value="ATPase_P-typ_cyto_dom_N"/>
</dbReference>
<dbReference type="SUPFAM" id="SSF81660">
    <property type="entry name" value="Metal cation-transporting ATPase, ATP-binding domain N"/>
    <property type="match status" value="1"/>
</dbReference>
<feature type="domain" description="Cation-transporting P-type ATPase N-terminal" evidence="16">
    <location>
        <begin position="1"/>
        <end position="69"/>
    </location>
</feature>
<dbReference type="GO" id="GO:0016887">
    <property type="term" value="F:ATP hydrolysis activity"/>
    <property type="evidence" value="ECO:0007669"/>
    <property type="project" value="InterPro"/>
</dbReference>
<evidence type="ECO:0000256" key="2">
    <source>
        <dbReference type="ARBA" id="ARBA00012790"/>
    </source>
</evidence>
<sequence length="894" mass="97767">MNQQNTMELLGRIKGLSESDVHRSKAQHGDNALVRGKKRSFFGEFISNFGDPIIKILLVALVVNIVIRLRNFNWYETIGIALAILVSTFVSTLSEYGSESAFEKLQEDALKTKCRVKRAGGLMELPVSEVVVGDTVLLQPGDRIPADGVITSGELHVDQSPLNGESKEIIKRPGTEKPEDSRDFTSKNRLFRGCIVCSGEAIMRVDSVGAGTFYGRLALDIQEGPRESPLKLRLGKLARTISRFGYIGAALVAIADLFNSIVIAHGSQLDVIIRSLETPKELFGYLVHAATLAISVIVVAIPEGLPLMITIVLSSNMKRMMKDNVLVRKLVGIETSGNLNILFTDKTGTITKGKLKANFFISGNGTKYEDYSKFSRTELGRLMRLSGVYNTSAYISGTGAKMQAVGGNATERALLEFVMNDKPRRENVRVAASMPFSSANKFSSVQLKGDVNLTLVKGAPELVLPNCSFFYDTDGVKRDFTSMNRLKKLMADMAADAVRFLAVAVCEEDMSPNGMNRSLTLLGVVGIRDEIRREAAKAIRQVTSAGIQVVMITGDSKETASAIAREVGLIKGEAAGAVLTSDALQRMSDRELKDALPRLRVVARAVPSDKSRLINLAQDLGLVAGMTGDGINDAPALKKADVGFAMGSGTEVAKEAGDIVILDDNFLSISKAILYGRTIFKSIRKFIIFQLTINLCAVAISIIGPFIGINSPITVLQMLWVNMVMDTLAGLAFAGETPLKEYMNEPPKRRDEPIINKYMYNQILVGGIYTTLLCILFLKLPAIHTMYSHGTGDEFFMTAFFAMFIFAGVFNSFNARTTRLNLLAHIWGNKGFLAIMLLVTIIQIVIIYFGGAIFRTTGLRYSELQFVIILAFSVIPVDFIRKSVYSSKHRGNAI</sequence>
<dbReference type="NCBIfam" id="TIGR01517">
    <property type="entry name" value="ATPase-IIB_Ca"/>
    <property type="match status" value="1"/>
</dbReference>
<feature type="transmembrane region" description="Helical" evidence="15">
    <location>
        <begin position="285"/>
        <end position="313"/>
    </location>
</feature>
<evidence type="ECO:0000256" key="12">
    <source>
        <dbReference type="ARBA" id="ARBA00022989"/>
    </source>
</evidence>
<keyword evidence="11" id="KW-1278">Translocase</keyword>
<feature type="transmembrane region" description="Helical" evidence="15">
    <location>
        <begin position="244"/>
        <end position="265"/>
    </location>
</feature>
<reference evidence="17 18" key="1">
    <citation type="submission" date="2016-11" db="EMBL/GenBank/DDBJ databases">
        <authorList>
            <person name="Jaros S."/>
            <person name="Januszkiewicz K."/>
            <person name="Wedrychowicz H."/>
        </authorList>
    </citation>
    <scope>NUCLEOTIDE SEQUENCE [LARGE SCALE GENOMIC DNA]</scope>
    <source>
        <strain evidence="17 18">DSM 10068</strain>
    </source>
</reference>
<keyword evidence="14 15" id="KW-0472">Membrane</keyword>
<dbReference type="SUPFAM" id="SSF81653">
    <property type="entry name" value="Calcium ATPase, transduction domain A"/>
    <property type="match status" value="1"/>
</dbReference>
<dbReference type="SUPFAM" id="SSF81665">
    <property type="entry name" value="Calcium ATPase, transmembrane domain M"/>
    <property type="match status" value="1"/>
</dbReference>
<evidence type="ECO:0000256" key="1">
    <source>
        <dbReference type="ARBA" id="ARBA00004141"/>
    </source>
</evidence>
<keyword evidence="9" id="KW-0067">ATP-binding</keyword>
<dbReference type="Proteomes" id="UP000183995">
    <property type="component" value="Unassembled WGS sequence"/>
</dbReference>
<evidence type="ECO:0000256" key="3">
    <source>
        <dbReference type="ARBA" id="ARBA00022448"/>
    </source>
</evidence>
<dbReference type="InterPro" id="IPR008250">
    <property type="entry name" value="ATPase_P-typ_transduc_dom_A_sf"/>
</dbReference>
<keyword evidence="6" id="KW-0479">Metal-binding</keyword>
<keyword evidence="10" id="KW-0460">Magnesium</keyword>
<proteinExistence type="predicted"/>
<evidence type="ECO:0000256" key="14">
    <source>
        <dbReference type="ARBA" id="ARBA00023136"/>
    </source>
</evidence>
<keyword evidence="13" id="KW-0406">Ion transport</keyword>
<keyword evidence="4" id="KW-0109">Calcium transport</keyword>